<comment type="caution">
    <text evidence="6">The sequence shown here is derived from an EMBL/GenBank/DDBJ whole genome shotgun (WGS) entry which is preliminary data.</text>
</comment>
<dbReference type="SUPFAM" id="SSF52540">
    <property type="entry name" value="P-loop containing nucleoside triphosphate hydrolases"/>
    <property type="match status" value="1"/>
</dbReference>
<dbReference type="PANTHER" id="PTHR42734">
    <property type="entry name" value="METAL TRANSPORT SYSTEM ATP-BINDING PROTEIN TM_0124-RELATED"/>
    <property type="match status" value="1"/>
</dbReference>
<dbReference type="Proteomes" id="UP000051804">
    <property type="component" value="Unassembled WGS sequence"/>
</dbReference>
<dbReference type="GO" id="GO:0016887">
    <property type="term" value="F:ATP hydrolysis activity"/>
    <property type="evidence" value="ECO:0007669"/>
    <property type="project" value="InterPro"/>
</dbReference>
<dbReference type="EMBL" id="AZDJ01000003">
    <property type="protein sequence ID" value="KRK74054.1"/>
    <property type="molecule type" value="Genomic_DNA"/>
</dbReference>
<dbReference type="PATRIC" id="fig|1291734.4.peg.1943"/>
<name>A0A0R1JRP9_9LACO</name>
<dbReference type="GO" id="GO:0005524">
    <property type="term" value="F:ATP binding"/>
    <property type="evidence" value="ECO:0007669"/>
    <property type="project" value="UniProtKB-KW"/>
</dbReference>
<sequence length="222" mass="24910">MRFGFHDRPLYSDLNFTLAQGSLTSLIGANGVGKTTLVRLIMGELQPVGGTITRMPGLRLGYVPQFRNIDSEYPLTIRSFVQLNQHGLWPWHTRAEKQALDAVLKQTELTERQHQLIGQASGGEKQKAYLAQALLTAPNFLILDEATASLDVNTKTELMSLVRQLNRNSGLTVLFITHDLQLAREYTDQYLLLTPDDYELKPTSAMDMAKMPPELQPAEEVQ</sequence>
<keyword evidence="7" id="KW-1185">Reference proteome</keyword>
<proteinExistence type="inferred from homology"/>
<evidence type="ECO:0000256" key="3">
    <source>
        <dbReference type="ARBA" id="ARBA00022741"/>
    </source>
</evidence>
<accession>A0A0R1JRP9</accession>
<dbReference type="PANTHER" id="PTHR42734:SF17">
    <property type="entry name" value="METAL TRANSPORT SYSTEM ATP-BINDING PROTEIN TM_0124-RELATED"/>
    <property type="match status" value="1"/>
</dbReference>
<dbReference type="InterPro" id="IPR050153">
    <property type="entry name" value="Metal_Ion_Import_ABC"/>
</dbReference>
<keyword evidence="4" id="KW-0067">ATP-binding</keyword>
<dbReference type="SMART" id="SM00382">
    <property type="entry name" value="AAA"/>
    <property type="match status" value="1"/>
</dbReference>
<dbReference type="STRING" id="1291734.FD02_GL001892"/>
<gene>
    <name evidence="6" type="ORF">FD02_GL001892</name>
</gene>
<evidence type="ECO:0000256" key="4">
    <source>
        <dbReference type="ARBA" id="ARBA00022840"/>
    </source>
</evidence>
<feature type="domain" description="ABC transporter" evidence="5">
    <location>
        <begin position="1"/>
        <end position="220"/>
    </location>
</feature>
<comment type="similarity">
    <text evidence="1">Belongs to the ABC transporter superfamily.</text>
</comment>
<dbReference type="Gene3D" id="3.40.50.300">
    <property type="entry name" value="P-loop containing nucleotide triphosphate hydrolases"/>
    <property type="match status" value="1"/>
</dbReference>
<dbReference type="InterPro" id="IPR027417">
    <property type="entry name" value="P-loop_NTPase"/>
</dbReference>
<dbReference type="InterPro" id="IPR003593">
    <property type="entry name" value="AAA+_ATPase"/>
</dbReference>
<dbReference type="Pfam" id="PF00005">
    <property type="entry name" value="ABC_tran"/>
    <property type="match status" value="1"/>
</dbReference>
<evidence type="ECO:0000313" key="7">
    <source>
        <dbReference type="Proteomes" id="UP000051804"/>
    </source>
</evidence>
<reference evidence="6 7" key="1">
    <citation type="journal article" date="2015" name="Genome Announc.">
        <title>Expanding the biotechnology potential of lactobacilli through comparative genomics of 213 strains and associated genera.</title>
        <authorList>
            <person name="Sun Z."/>
            <person name="Harris H.M."/>
            <person name="McCann A."/>
            <person name="Guo C."/>
            <person name="Argimon S."/>
            <person name="Zhang W."/>
            <person name="Yang X."/>
            <person name="Jeffery I.B."/>
            <person name="Cooney J.C."/>
            <person name="Kagawa T.F."/>
            <person name="Liu W."/>
            <person name="Song Y."/>
            <person name="Salvetti E."/>
            <person name="Wrobel A."/>
            <person name="Rasinkangas P."/>
            <person name="Parkhill J."/>
            <person name="Rea M.C."/>
            <person name="O'Sullivan O."/>
            <person name="Ritari J."/>
            <person name="Douillard F.P."/>
            <person name="Paul Ross R."/>
            <person name="Yang R."/>
            <person name="Briner A.E."/>
            <person name="Felis G.E."/>
            <person name="de Vos W.M."/>
            <person name="Barrangou R."/>
            <person name="Klaenhammer T.R."/>
            <person name="Caufield P.W."/>
            <person name="Cui Y."/>
            <person name="Zhang H."/>
            <person name="O'Toole P.W."/>
        </authorList>
    </citation>
    <scope>NUCLEOTIDE SEQUENCE [LARGE SCALE GENOMIC DNA]</scope>
    <source>
        <strain evidence="6 7">JCM 17158</strain>
    </source>
</reference>
<evidence type="ECO:0000313" key="6">
    <source>
        <dbReference type="EMBL" id="KRK74054.1"/>
    </source>
</evidence>
<organism evidence="6 7">
    <name type="scientific">Lacticaseibacillus nasuensis JCM 17158</name>
    <dbReference type="NCBI Taxonomy" id="1291734"/>
    <lineage>
        <taxon>Bacteria</taxon>
        <taxon>Bacillati</taxon>
        <taxon>Bacillota</taxon>
        <taxon>Bacilli</taxon>
        <taxon>Lactobacillales</taxon>
        <taxon>Lactobacillaceae</taxon>
        <taxon>Lacticaseibacillus</taxon>
    </lineage>
</organism>
<evidence type="ECO:0000256" key="2">
    <source>
        <dbReference type="ARBA" id="ARBA00022448"/>
    </source>
</evidence>
<keyword evidence="2" id="KW-0813">Transport</keyword>
<evidence type="ECO:0000259" key="5">
    <source>
        <dbReference type="PROSITE" id="PS50893"/>
    </source>
</evidence>
<dbReference type="PROSITE" id="PS50893">
    <property type="entry name" value="ABC_TRANSPORTER_2"/>
    <property type="match status" value="1"/>
</dbReference>
<keyword evidence="3" id="KW-0547">Nucleotide-binding</keyword>
<dbReference type="InterPro" id="IPR003439">
    <property type="entry name" value="ABC_transporter-like_ATP-bd"/>
</dbReference>
<evidence type="ECO:0000256" key="1">
    <source>
        <dbReference type="ARBA" id="ARBA00005417"/>
    </source>
</evidence>
<protein>
    <submittedName>
        <fullName evidence="6">ABC-type Mn Zn transport system, ATPase component</fullName>
    </submittedName>
</protein>
<dbReference type="AlphaFoldDB" id="A0A0R1JRP9"/>